<name>A0AAU9K3U6_9CILI</name>
<dbReference type="Proteomes" id="UP001162131">
    <property type="component" value="Unassembled WGS sequence"/>
</dbReference>
<sequence length="180" mass="21225">MSAGYPSFAGRVDYSSLKDLVDSEYADIVLEFLCKSNDDLPESIKDRVSTELIKQLQELDWENLNPYDLLYWSTEDQSHTLLSLLLTFAIRYKIEPSVSLIRDEKFRYFLDWLIQEKDDFLWAELYLLIMSSLAEYNFDLFDQYWNGKSGNWCLLAQKIHSRQALVCLMAILAKYNCVWI</sequence>
<accession>A0AAU9K3U6</accession>
<keyword evidence="2" id="KW-1185">Reference proteome</keyword>
<dbReference type="EMBL" id="CAJZBQ010000054">
    <property type="protein sequence ID" value="CAG9332542.1"/>
    <property type="molecule type" value="Genomic_DNA"/>
</dbReference>
<reference evidence="1" key="1">
    <citation type="submission" date="2021-09" db="EMBL/GenBank/DDBJ databases">
        <authorList>
            <consortium name="AG Swart"/>
            <person name="Singh M."/>
            <person name="Singh A."/>
            <person name="Seah K."/>
            <person name="Emmerich C."/>
        </authorList>
    </citation>
    <scope>NUCLEOTIDE SEQUENCE</scope>
    <source>
        <strain evidence="1">ATCC30299</strain>
    </source>
</reference>
<dbReference type="AlphaFoldDB" id="A0AAU9K3U6"/>
<evidence type="ECO:0000313" key="1">
    <source>
        <dbReference type="EMBL" id="CAG9332542.1"/>
    </source>
</evidence>
<comment type="caution">
    <text evidence="1">The sequence shown here is derived from an EMBL/GenBank/DDBJ whole genome shotgun (WGS) entry which is preliminary data.</text>
</comment>
<gene>
    <name evidence="1" type="ORF">BSTOLATCC_MIC55987</name>
</gene>
<protein>
    <submittedName>
        <fullName evidence="1">Uncharacterized protein</fullName>
    </submittedName>
</protein>
<evidence type="ECO:0000313" key="2">
    <source>
        <dbReference type="Proteomes" id="UP001162131"/>
    </source>
</evidence>
<proteinExistence type="predicted"/>
<organism evidence="1 2">
    <name type="scientific">Blepharisma stoltei</name>
    <dbReference type="NCBI Taxonomy" id="1481888"/>
    <lineage>
        <taxon>Eukaryota</taxon>
        <taxon>Sar</taxon>
        <taxon>Alveolata</taxon>
        <taxon>Ciliophora</taxon>
        <taxon>Postciliodesmatophora</taxon>
        <taxon>Heterotrichea</taxon>
        <taxon>Heterotrichida</taxon>
        <taxon>Blepharismidae</taxon>
        <taxon>Blepharisma</taxon>
    </lineage>
</organism>